<name>A0A0C9UGJ7_SPHS4</name>
<proteinExistence type="predicted"/>
<keyword evidence="3" id="KW-1185">Reference proteome</keyword>
<feature type="region of interest" description="Disordered" evidence="1">
    <location>
        <begin position="286"/>
        <end position="322"/>
    </location>
</feature>
<accession>A0A0C9UGJ7</accession>
<sequence length="322" mass="36476">MSTIVTSSKRTTANTVLYKRSKDIPHLPVMLSSDTRRTLKEFKVEPEFKGCRDPTKGDSWPEADDEEHKLIVESLELCELFARLKKEVEVEAEKKRRAEEEKRRKVVLVTLGPRKGKGKGKEIDVEVIDSDSEDEIDGEFRETCLSSSENQVIYIFTHPTNGKKKMACDRCIRWDGKNLLGLDPEAEDCNCLSTEDMYHQYNLMMLESLLCELQSKLQPNDSVPGDLQDVVANGHTWVVTRHNSIAWPCAVNMCQIAAHHNLGKGYIPWVFVLNVFGEVELLGKLEPGKKRSREEQEPKAGPSKKTRVEDKVMENMSGPGGE</sequence>
<dbReference type="EMBL" id="KN837131">
    <property type="protein sequence ID" value="KIJ42188.1"/>
    <property type="molecule type" value="Genomic_DNA"/>
</dbReference>
<gene>
    <name evidence="2" type="ORF">M422DRAFT_254564</name>
</gene>
<organism evidence="2 3">
    <name type="scientific">Sphaerobolus stellatus (strain SS14)</name>
    <dbReference type="NCBI Taxonomy" id="990650"/>
    <lineage>
        <taxon>Eukaryota</taxon>
        <taxon>Fungi</taxon>
        <taxon>Dikarya</taxon>
        <taxon>Basidiomycota</taxon>
        <taxon>Agaricomycotina</taxon>
        <taxon>Agaricomycetes</taxon>
        <taxon>Phallomycetidae</taxon>
        <taxon>Geastrales</taxon>
        <taxon>Sphaerobolaceae</taxon>
        <taxon>Sphaerobolus</taxon>
    </lineage>
</organism>
<dbReference type="AlphaFoldDB" id="A0A0C9UGJ7"/>
<evidence type="ECO:0000256" key="1">
    <source>
        <dbReference type="SAM" id="MobiDB-lite"/>
    </source>
</evidence>
<feature type="compositionally biased region" description="Basic and acidic residues" evidence="1">
    <location>
        <begin position="286"/>
        <end position="298"/>
    </location>
</feature>
<evidence type="ECO:0000313" key="2">
    <source>
        <dbReference type="EMBL" id="KIJ42188.1"/>
    </source>
</evidence>
<evidence type="ECO:0000313" key="3">
    <source>
        <dbReference type="Proteomes" id="UP000054279"/>
    </source>
</evidence>
<reference evidence="2 3" key="1">
    <citation type="submission" date="2014-06" db="EMBL/GenBank/DDBJ databases">
        <title>Evolutionary Origins and Diversification of the Mycorrhizal Mutualists.</title>
        <authorList>
            <consortium name="DOE Joint Genome Institute"/>
            <consortium name="Mycorrhizal Genomics Consortium"/>
            <person name="Kohler A."/>
            <person name="Kuo A."/>
            <person name="Nagy L.G."/>
            <person name="Floudas D."/>
            <person name="Copeland A."/>
            <person name="Barry K.W."/>
            <person name="Cichocki N."/>
            <person name="Veneault-Fourrey C."/>
            <person name="LaButti K."/>
            <person name="Lindquist E.A."/>
            <person name="Lipzen A."/>
            <person name="Lundell T."/>
            <person name="Morin E."/>
            <person name="Murat C."/>
            <person name="Riley R."/>
            <person name="Ohm R."/>
            <person name="Sun H."/>
            <person name="Tunlid A."/>
            <person name="Henrissat B."/>
            <person name="Grigoriev I.V."/>
            <person name="Hibbett D.S."/>
            <person name="Martin F."/>
        </authorList>
    </citation>
    <scope>NUCLEOTIDE SEQUENCE [LARGE SCALE GENOMIC DNA]</scope>
    <source>
        <strain evidence="2 3">SS14</strain>
    </source>
</reference>
<dbReference type="HOGENOM" id="CLU_061024_0_0_1"/>
<protein>
    <submittedName>
        <fullName evidence="2">Uncharacterized protein</fullName>
    </submittedName>
</protein>
<dbReference type="Proteomes" id="UP000054279">
    <property type="component" value="Unassembled WGS sequence"/>
</dbReference>